<dbReference type="Proteomes" id="UP000277570">
    <property type="component" value="Unassembled WGS sequence"/>
</dbReference>
<dbReference type="EMBL" id="UYIN01000001">
    <property type="protein sequence ID" value="VDG69783.1"/>
    <property type="molecule type" value="Genomic_DNA"/>
</dbReference>
<gene>
    <name evidence="1" type="ORF">NCTC10913_00423</name>
</gene>
<name>A0ABY6SNS2_9CLOT</name>
<comment type="caution">
    <text evidence="1">The sequence shown here is derived from an EMBL/GenBank/DDBJ whole genome shotgun (WGS) entry which is preliminary data.</text>
</comment>
<reference evidence="1 2" key="1">
    <citation type="submission" date="2018-11" db="EMBL/GenBank/DDBJ databases">
        <authorList>
            <consortium name="Pathogen Informatics"/>
        </authorList>
    </citation>
    <scope>NUCLEOTIDE SEQUENCE [LARGE SCALE GENOMIC DNA]</scope>
    <source>
        <strain evidence="1 2">NCTC10913</strain>
    </source>
</reference>
<organism evidence="1 2">
    <name type="scientific">Clostridium carnis</name>
    <dbReference type="NCBI Taxonomy" id="1530"/>
    <lineage>
        <taxon>Bacteria</taxon>
        <taxon>Bacillati</taxon>
        <taxon>Bacillota</taxon>
        <taxon>Clostridia</taxon>
        <taxon>Eubacteriales</taxon>
        <taxon>Clostridiaceae</taxon>
        <taxon>Clostridium</taxon>
    </lineage>
</organism>
<evidence type="ECO:0008006" key="3">
    <source>
        <dbReference type="Google" id="ProtNLM"/>
    </source>
</evidence>
<proteinExistence type="predicted"/>
<evidence type="ECO:0000313" key="1">
    <source>
        <dbReference type="EMBL" id="VDG69783.1"/>
    </source>
</evidence>
<dbReference type="RefSeq" id="WP_125147681.1">
    <property type="nucleotide sequence ID" value="NZ_UYIN01000001.1"/>
</dbReference>
<accession>A0ABY6SNS2</accession>
<keyword evidence="2" id="KW-1185">Reference proteome</keyword>
<evidence type="ECO:0000313" key="2">
    <source>
        <dbReference type="Proteomes" id="UP000277570"/>
    </source>
</evidence>
<sequence length="695" mass="80676">MLPIHNLDDELFEDIVENAKKMIGSLTDTWIDTSLSDPGITFIELFAWLKEMQQYYLNQVSIKNKYKYLKLLGEKQEYDTPSSAIVTIGNVESDRILPSKCKFDANGIIFESTREESIFNIEIERFYTVENNIIIGLSNQNWKEQYYIFGNEPKEGNEFYIAFNKKLPLNKVVDIIINIYEDYPVKRNPINEDDIFYPLALIEWQYYSKDGWKKMEYIKDETNSFINTGIFSLSINEEMEMSKEDHCYLIRGILKECNYEIPPILKYMVMNSIKVIQKDTLSEVIEFNIKDEEIQEFRLPNYLGQVGNIEVFIKNEEGILEQIYDYEIKLEKNQKILVFNKLKYSNSIKKGKIKVCCYSDEFYFKRNLGISNGFPSMSIDLNLENICYEDFDIFVSKDSDGLIFEEWSKTEDLYLEDSRSKKYYLDLQERKIVFGDGVNGRIPNGQILIVSFSTTFANEGNVKKGEINDMLFEKNNETIVNYEYAKGGKKAPSVEEMFNKARANLKKITRAVTDEDYESIVKSTPGVMIINAKAIVSEEKNSIFSNDNPNCVYIVAEPYNDVEKKGLNKAYIKNIRSNIEKYRIITTEIEVISAQYVGITINGEITVKPYYKDAKERIEKTIRSYFEGESWKFGKGLIYSDLYGIIDTLECVEYVYSLSINFDGRVAKRNSTGDITIPENGMIYLKNCEITVSDG</sequence>
<protein>
    <recommendedName>
        <fullName evidence="3">Baseplate J family protein</fullName>
    </recommendedName>
</protein>